<evidence type="ECO:0000256" key="3">
    <source>
        <dbReference type="ARBA" id="ARBA00022617"/>
    </source>
</evidence>
<protein>
    <recommendedName>
        <fullName evidence="12">Cytochrome P450</fullName>
    </recommendedName>
</protein>
<dbReference type="GO" id="GO:0004497">
    <property type="term" value="F:monooxygenase activity"/>
    <property type="evidence" value="ECO:0007669"/>
    <property type="project" value="UniProtKB-KW"/>
</dbReference>
<dbReference type="Gene3D" id="1.10.630.10">
    <property type="entry name" value="Cytochrome P450"/>
    <property type="match status" value="1"/>
</dbReference>
<dbReference type="EMBL" id="KB822709">
    <property type="protein sequence ID" value="ETI19888.1"/>
    <property type="molecule type" value="Genomic_DNA"/>
</dbReference>
<dbReference type="VEuPathDB" id="FungiDB:G647_08903"/>
<dbReference type="AlphaFoldDB" id="V9D0V4"/>
<keyword evidence="4 8" id="KW-0479">Metal-binding</keyword>
<dbReference type="Proteomes" id="UP000030678">
    <property type="component" value="Unassembled WGS sequence"/>
</dbReference>
<organism evidence="10 11">
    <name type="scientific">Cladophialophora carrionii CBS 160.54</name>
    <dbReference type="NCBI Taxonomy" id="1279043"/>
    <lineage>
        <taxon>Eukaryota</taxon>
        <taxon>Fungi</taxon>
        <taxon>Dikarya</taxon>
        <taxon>Ascomycota</taxon>
        <taxon>Pezizomycotina</taxon>
        <taxon>Eurotiomycetes</taxon>
        <taxon>Chaetothyriomycetidae</taxon>
        <taxon>Chaetothyriales</taxon>
        <taxon>Herpotrichiellaceae</taxon>
        <taxon>Cladophialophora</taxon>
    </lineage>
</organism>
<dbReference type="OrthoDB" id="1055148at2759"/>
<dbReference type="InterPro" id="IPR050476">
    <property type="entry name" value="Insect_CytP450_Detox"/>
</dbReference>
<evidence type="ECO:0000256" key="1">
    <source>
        <dbReference type="ARBA" id="ARBA00001971"/>
    </source>
</evidence>
<evidence type="ECO:0000256" key="6">
    <source>
        <dbReference type="ARBA" id="ARBA00023004"/>
    </source>
</evidence>
<keyword evidence="5 9" id="KW-0560">Oxidoreductase</keyword>
<evidence type="ECO:0000256" key="8">
    <source>
        <dbReference type="PIRSR" id="PIRSR602403-1"/>
    </source>
</evidence>
<keyword evidence="6 8" id="KW-0408">Iron</keyword>
<gene>
    <name evidence="10" type="ORF">G647_08903</name>
</gene>
<accession>V9D0V4</accession>
<comment type="cofactor">
    <cofactor evidence="1 8">
        <name>heme</name>
        <dbReference type="ChEBI" id="CHEBI:30413"/>
    </cofactor>
</comment>
<evidence type="ECO:0000256" key="2">
    <source>
        <dbReference type="ARBA" id="ARBA00010617"/>
    </source>
</evidence>
<dbReference type="PANTHER" id="PTHR24292">
    <property type="entry name" value="CYTOCHROME P450"/>
    <property type="match status" value="1"/>
</dbReference>
<evidence type="ECO:0000313" key="10">
    <source>
        <dbReference type="EMBL" id="ETI19888.1"/>
    </source>
</evidence>
<dbReference type="PRINTS" id="PR00465">
    <property type="entry name" value="EP450IV"/>
</dbReference>
<dbReference type="GO" id="GO:0020037">
    <property type="term" value="F:heme binding"/>
    <property type="evidence" value="ECO:0007669"/>
    <property type="project" value="InterPro"/>
</dbReference>
<evidence type="ECO:0000256" key="5">
    <source>
        <dbReference type="ARBA" id="ARBA00023002"/>
    </source>
</evidence>
<evidence type="ECO:0000256" key="9">
    <source>
        <dbReference type="RuleBase" id="RU000461"/>
    </source>
</evidence>
<sequence length="527" mass="59992">MNSTLADPNGLLLGSTGETGESGYGTSTLSYGVAAFATTLLSLIAIVSYQPRVHEKSPAFTRDTSPIIGSLGFLTRQWSFWKSSTDGLTKNFSFWLGSRHVVGITGQAARRMFYDNPDLCFVSQAIIQPFGVHFWPPVHAIFKAGFHSGHNNTFFLRRLMELMKTEELKKVLPKALSDVHNDLENLLSNGRKSSVTSAPDIWRTVFKQNARLTFCDEVVDDAKLFERCAEDVGTLLHTYSHYNVLFSWLPAPSYIKRRLARRDLVQLVTQMVNKRIKEKTPSKDDPLQRLINNRDNKEHIIEFFVSILFISTTNGHAIAGQLLNIMAIHPEWQEKIYQEIKAAVQAHGKFQEGTLAEKLRLLPLEAWETSFPTINMCLKETIRMWTSFTVTRLNTSSKPIPIPDTDEVVPAKTFVIYNSTEVNFSEKLYPNPTKFDPERYNEDREEFKKETYGFLGWGQGCHACVGMRWAKLQQTIIVATALAMYQWSSCDANGEPDPYVKHRRILDSDHAFHLPPAYCKVVPREVW</sequence>
<dbReference type="SUPFAM" id="SSF48264">
    <property type="entry name" value="Cytochrome P450"/>
    <property type="match status" value="1"/>
</dbReference>
<proteinExistence type="inferred from homology"/>
<dbReference type="InterPro" id="IPR001128">
    <property type="entry name" value="Cyt_P450"/>
</dbReference>
<dbReference type="PANTHER" id="PTHR24292:SF102">
    <property type="entry name" value="CYTOCHROME P450 FAMILY-RELATED"/>
    <property type="match status" value="1"/>
</dbReference>
<dbReference type="CDD" id="cd00302">
    <property type="entry name" value="cytochrome_P450"/>
    <property type="match status" value="1"/>
</dbReference>
<dbReference type="HOGENOM" id="CLU_033574_2_0_1"/>
<evidence type="ECO:0000313" key="11">
    <source>
        <dbReference type="Proteomes" id="UP000030678"/>
    </source>
</evidence>
<comment type="similarity">
    <text evidence="2 9">Belongs to the cytochrome P450 family.</text>
</comment>
<evidence type="ECO:0008006" key="12">
    <source>
        <dbReference type="Google" id="ProtNLM"/>
    </source>
</evidence>
<dbReference type="PROSITE" id="PS00086">
    <property type="entry name" value="CYTOCHROME_P450"/>
    <property type="match status" value="1"/>
</dbReference>
<dbReference type="GeneID" id="19987396"/>
<keyword evidence="7 9" id="KW-0503">Monooxygenase</keyword>
<feature type="binding site" description="axial binding residue" evidence="8">
    <location>
        <position position="464"/>
    </location>
    <ligand>
        <name>heme</name>
        <dbReference type="ChEBI" id="CHEBI:30413"/>
    </ligand>
    <ligandPart>
        <name>Fe</name>
        <dbReference type="ChEBI" id="CHEBI:18248"/>
    </ligandPart>
</feature>
<dbReference type="InterPro" id="IPR036396">
    <property type="entry name" value="Cyt_P450_sf"/>
</dbReference>
<keyword evidence="3 8" id="KW-0349">Heme</keyword>
<name>V9D0V4_9EURO</name>
<dbReference type="RefSeq" id="XP_008731430.1">
    <property type="nucleotide sequence ID" value="XM_008733208.1"/>
</dbReference>
<dbReference type="GO" id="GO:0005506">
    <property type="term" value="F:iron ion binding"/>
    <property type="evidence" value="ECO:0007669"/>
    <property type="project" value="InterPro"/>
</dbReference>
<dbReference type="Pfam" id="PF00067">
    <property type="entry name" value="p450"/>
    <property type="match status" value="1"/>
</dbReference>
<dbReference type="GO" id="GO:0016705">
    <property type="term" value="F:oxidoreductase activity, acting on paired donors, with incorporation or reduction of molecular oxygen"/>
    <property type="evidence" value="ECO:0007669"/>
    <property type="project" value="InterPro"/>
</dbReference>
<dbReference type="InterPro" id="IPR017972">
    <property type="entry name" value="Cyt_P450_CS"/>
</dbReference>
<evidence type="ECO:0000256" key="7">
    <source>
        <dbReference type="ARBA" id="ARBA00023033"/>
    </source>
</evidence>
<reference evidence="10 11" key="1">
    <citation type="submission" date="2013-03" db="EMBL/GenBank/DDBJ databases">
        <title>The Genome Sequence of Cladophialophora carrionii CBS 160.54.</title>
        <authorList>
            <consortium name="The Broad Institute Genomics Platform"/>
            <person name="Cuomo C."/>
            <person name="de Hoog S."/>
            <person name="Gorbushina A."/>
            <person name="Walker B."/>
            <person name="Young S.K."/>
            <person name="Zeng Q."/>
            <person name="Gargeya S."/>
            <person name="Fitzgerald M."/>
            <person name="Haas B."/>
            <person name="Abouelleil A."/>
            <person name="Allen A.W."/>
            <person name="Alvarado L."/>
            <person name="Arachchi H.M."/>
            <person name="Berlin A.M."/>
            <person name="Chapman S.B."/>
            <person name="Gainer-Dewar J."/>
            <person name="Goldberg J."/>
            <person name="Griggs A."/>
            <person name="Gujja S."/>
            <person name="Hansen M."/>
            <person name="Howarth C."/>
            <person name="Imamovic A."/>
            <person name="Ireland A."/>
            <person name="Larimer J."/>
            <person name="McCowan C."/>
            <person name="Murphy C."/>
            <person name="Pearson M."/>
            <person name="Poon T.W."/>
            <person name="Priest M."/>
            <person name="Roberts A."/>
            <person name="Saif S."/>
            <person name="Shea T."/>
            <person name="Sisk P."/>
            <person name="Sykes S."/>
            <person name="Wortman J."/>
            <person name="Nusbaum C."/>
            <person name="Birren B."/>
        </authorList>
    </citation>
    <scope>NUCLEOTIDE SEQUENCE [LARGE SCALE GENOMIC DNA]</scope>
    <source>
        <strain evidence="10 11">CBS 160.54</strain>
    </source>
</reference>
<evidence type="ECO:0000256" key="4">
    <source>
        <dbReference type="ARBA" id="ARBA00022723"/>
    </source>
</evidence>
<dbReference type="InterPro" id="IPR002403">
    <property type="entry name" value="Cyt_P450_E_grp-IV"/>
</dbReference>